<name>A0ABU5MSX8_9BACT</name>
<proteinExistence type="predicted"/>
<evidence type="ECO:0000313" key="5">
    <source>
        <dbReference type="Proteomes" id="UP001290861"/>
    </source>
</evidence>
<evidence type="ECO:0000259" key="3">
    <source>
        <dbReference type="PROSITE" id="PS51371"/>
    </source>
</evidence>
<reference evidence="4 5" key="1">
    <citation type="journal article" date="2024" name="Appl. Environ. Microbiol.">
        <title>Pontiella agarivorans sp. nov., a novel marine anaerobic bacterium capable of degrading macroalgal polysaccharides and fixing nitrogen.</title>
        <authorList>
            <person name="Liu N."/>
            <person name="Kivenson V."/>
            <person name="Peng X."/>
            <person name="Cui Z."/>
            <person name="Lankiewicz T.S."/>
            <person name="Gosselin K.M."/>
            <person name="English C.J."/>
            <person name="Blair E.M."/>
            <person name="O'Malley M.A."/>
            <person name="Valentine D.L."/>
        </authorList>
    </citation>
    <scope>NUCLEOTIDE SEQUENCE [LARGE SCALE GENOMIC DNA]</scope>
    <source>
        <strain evidence="4 5">NLcol2</strain>
    </source>
</reference>
<dbReference type="InterPro" id="IPR003594">
    <property type="entry name" value="HATPase_dom"/>
</dbReference>
<feature type="domain" description="CBS" evidence="3">
    <location>
        <begin position="29"/>
        <end position="86"/>
    </location>
</feature>
<dbReference type="EMBL" id="JARVCO010000002">
    <property type="protein sequence ID" value="MDZ8117232.1"/>
    <property type="molecule type" value="Genomic_DNA"/>
</dbReference>
<dbReference type="InterPro" id="IPR036890">
    <property type="entry name" value="HATPase_C_sf"/>
</dbReference>
<organism evidence="4 5">
    <name type="scientific">Pontiella agarivorans</name>
    <dbReference type="NCBI Taxonomy" id="3038953"/>
    <lineage>
        <taxon>Bacteria</taxon>
        <taxon>Pseudomonadati</taxon>
        <taxon>Kiritimatiellota</taxon>
        <taxon>Kiritimatiellia</taxon>
        <taxon>Kiritimatiellales</taxon>
        <taxon>Pontiellaceae</taxon>
        <taxon>Pontiella</taxon>
    </lineage>
</organism>
<dbReference type="Gene3D" id="3.10.580.10">
    <property type="entry name" value="CBS-domain"/>
    <property type="match status" value="1"/>
</dbReference>
<keyword evidence="1 2" id="KW-0129">CBS domain</keyword>
<dbReference type="CDD" id="cd02205">
    <property type="entry name" value="CBS_pair_SF"/>
    <property type="match status" value="1"/>
</dbReference>
<feature type="domain" description="CBS" evidence="3">
    <location>
        <begin position="91"/>
        <end position="147"/>
    </location>
</feature>
<evidence type="ECO:0000313" key="4">
    <source>
        <dbReference type="EMBL" id="MDZ8117232.1"/>
    </source>
</evidence>
<gene>
    <name evidence="4" type="ORF">P9H32_01220</name>
</gene>
<dbReference type="Pfam" id="PF00571">
    <property type="entry name" value="CBS"/>
    <property type="match status" value="2"/>
</dbReference>
<dbReference type="SUPFAM" id="SSF54631">
    <property type="entry name" value="CBS-domain pair"/>
    <property type="match status" value="1"/>
</dbReference>
<accession>A0ABU5MSX8</accession>
<sequence length="311" mass="34851">MSPEENRQPLQSSLRVQELLYGLRISEVMTNKVFAVSKNCTMRDVRVIMRNNEISGVPVVDSKRVVGIVTMNDLMNALEEGRLDDCVVSWMSGEVQTLAEDMPLSFAISAFGKFSFRQFPVVNKANELTGILTFRNINHALIRELSRQLREMEQQNENPPEPDSLQFTKVYQLARYDFENGGKASSAIKKFLKLRRVPPKLVRRVAVAGYELEINLVAHSIGGMLSFDINDERVKISSHDRGPGIENVDDALTEGFSTANEWIRSQGFGAGMGLPNVKRVSDEFAIESAVGMGTMVQAVIYLTQEKDDENK</sequence>
<dbReference type="Pfam" id="PF02518">
    <property type="entry name" value="HATPase_c"/>
    <property type="match status" value="1"/>
</dbReference>
<dbReference type="Gene3D" id="3.30.565.10">
    <property type="entry name" value="Histidine kinase-like ATPase, C-terminal domain"/>
    <property type="match status" value="1"/>
</dbReference>
<protein>
    <submittedName>
        <fullName evidence="4">CBS domain-containing protein</fullName>
    </submittedName>
</protein>
<evidence type="ECO:0000256" key="1">
    <source>
        <dbReference type="ARBA" id="ARBA00023122"/>
    </source>
</evidence>
<dbReference type="PROSITE" id="PS51371">
    <property type="entry name" value="CBS"/>
    <property type="match status" value="2"/>
</dbReference>
<dbReference type="InterPro" id="IPR000644">
    <property type="entry name" value="CBS_dom"/>
</dbReference>
<dbReference type="Proteomes" id="UP001290861">
    <property type="component" value="Unassembled WGS sequence"/>
</dbReference>
<dbReference type="RefSeq" id="WP_322607035.1">
    <property type="nucleotide sequence ID" value="NZ_JARVCO010000002.1"/>
</dbReference>
<dbReference type="InterPro" id="IPR051257">
    <property type="entry name" value="Diverse_CBS-Domain"/>
</dbReference>
<dbReference type="SUPFAM" id="SSF55874">
    <property type="entry name" value="ATPase domain of HSP90 chaperone/DNA topoisomerase II/histidine kinase"/>
    <property type="match status" value="1"/>
</dbReference>
<dbReference type="PANTHER" id="PTHR43080">
    <property type="entry name" value="CBS DOMAIN-CONTAINING PROTEIN CBSX3, MITOCHONDRIAL"/>
    <property type="match status" value="1"/>
</dbReference>
<comment type="caution">
    <text evidence="4">The sequence shown here is derived from an EMBL/GenBank/DDBJ whole genome shotgun (WGS) entry which is preliminary data.</text>
</comment>
<evidence type="ECO:0000256" key="2">
    <source>
        <dbReference type="PROSITE-ProRule" id="PRU00703"/>
    </source>
</evidence>
<dbReference type="InterPro" id="IPR046342">
    <property type="entry name" value="CBS_dom_sf"/>
</dbReference>
<dbReference type="PANTHER" id="PTHR43080:SF2">
    <property type="entry name" value="CBS DOMAIN-CONTAINING PROTEIN"/>
    <property type="match status" value="1"/>
</dbReference>
<dbReference type="SMART" id="SM00116">
    <property type="entry name" value="CBS"/>
    <property type="match status" value="2"/>
</dbReference>
<keyword evidence="5" id="KW-1185">Reference proteome</keyword>